<evidence type="ECO:0000313" key="3">
    <source>
        <dbReference type="EMBL" id="SBP57875.1"/>
    </source>
</evidence>
<protein>
    <submittedName>
        <fullName evidence="3">Uncharacterized protein</fullName>
    </submittedName>
</protein>
<feature type="region of interest" description="Disordered" evidence="1">
    <location>
        <begin position="54"/>
        <end position="78"/>
    </location>
</feature>
<keyword evidence="2" id="KW-0732">Signal</keyword>
<accession>A0A1A8AUG1</accession>
<reference evidence="3" key="2">
    <citation type="submission" date="2016-06" db="EMBL/GenBank/DDBJ databases">
        <title>The genome of a short-lived fish provides insights into sex chromosome evolution and the genetic control of aging.</title>
        <authorList>
            <person name="Reichwald K."/>
            <person name="Felder M."/>
            <person name="Petzold A."/>
            <person name="Koch P."/>
            <person name="Groth M."/>
            <person name="Platzer M."/>
        </authorList>
    </citation>
    <scope>NUCLEOTIDE SEQUENCE</scope>
    <source>
        <tissue evidence="3">Brain</tissue>
    </source>
</reference>
<feature type="signal peptide" evidence="2">
    <location>
        <begin position="1"/>
        <end position="18"/>
    </location>
</feature>
<proteinExistence type="predicted"/>
<gene>
    <name evidence="3" type="primary">OLA.9053</name>
</gene>
<evidence type="ECO:0000256" key="2">
    <source>
        <dbReference type="SAM" id="SignalP"/>
    </source>
</evidence>
<dbReference type="AlphaFoldDB" id="A0A1A8AUG1"/>
<dbReference type="EMBL" id="HADY01019390">
    <property type="protein sequence ID" value="SBP57875.1"/>
    <property type="molecule type" value="Transcribed_RNA"/>
</dbReference>
<feature type="chain" id="PRO_5008366034" evidence="2">
    <location>
        <begin position="19"/>
        <end position="101"/>
    </location>
</feature>
<name>A0A1A8AUG1_NOTFU</name>
<evidence type="ECO:0000256" key="1">
    <source>
        <dbReference type="SAM" id="MobiDB-lite"/>
    </source>
</evidence>
<reference evidence="3" key="1">
    <citation type="submission" date="2016-05" db="EMBL/GenBank/DDBJ databases">
        <authorList>
            <person name="Lavstsen T."/>
            <person name="Jespersen J.S."/>
        </authorList>
    </citation>
    <scope>NUCLEOTIDE SEQUENCE</scope>
    <source>
        <tissue evidence="3">Brain</tissue>
    </source>
</reference>
<sequence>MNVFLFLWIALVPLFCYGSEDYDEYDNDTSVTPMPDYDYNSTFEYYYVTEDHVTDTDQSKPTDIPDVGQVAEPKDRNRSCRPTIEKTLTINVLLMSLILFH</sequence>
<organism evidence="3">
    <name type="scientific">Nothobranchius furzeri</name>
    <name type="common">Turquoise killifish</name>
    <dbReference type="NCBI Taxonomy" id="105023"/>
    <lineage>
        <taxon>Eukaryota</taxon>
        <taxon>Metazoa</taxon>
        <taxon>Chordata</taxon>
        <taxon>Craniata</taxon>
        <taxon>Vertebrata</taxon>
        <taxon>Euteleostomi</taxon>
        <taxon>Actinopterygii</taxon>
        <taxon>Neopterygii</taxon>
        <taxon>Teleostei</taxon>
        <taxon>Neoteleostei</taxon>
        <taxon>Acanthomorphata</taxon>
        <taxon>Ovalentaria</taxon>
        <taxon>Atherinomorphae</taxon>
        <taxon>Cyprinodontiformes</taxon>
        <taxon>Nothobranchiidae</taxon>
        <taxon>Nothobranchius</taxon>
    </lineage>
</organism>